<keyword evidence="6" id="KW-0862">Zinc</keyword>
<sequence>MCDGHNHTHSHTTTRVPVAEQILSANDRIAQRNHSLLHQKNVYGINIMASPGAGKTSILLKTLEALQGRLKIGVIEGDPAGSIDTDRALAAGMPAVQVNTGGECHMDAVMMEDALSQLPLDDLDLVVVENVGNLICPANFRLGTHLNLVIASIPEGDDKPYKYPGMYMGMQALIINKIDLLPYVPFDMEYFQQGVEVLNPGIATFPLSCQTGEGLDAWADWLVDKARAEITLK</sequence>
<dbReference type="AlphaFoldDB" id="A0AAU8LXE8"/>
<dbReference type="NCBIfam" id="TIGR00073">
    <property type="entry name" value="hypB"/>
    <property type="match status" value="1"/>
</dbReference>
<evidence type="ECO:0000256" key="5">
    <source>
        <dbReference type="ARBA" id="ARBA00022801"/>
    </source>
</evidence>
<evidence type="ECO:0000256" key="6">
    <source>
        <dbReference type="ARBA" id="ARBA00022833"/>
    </source>
</evidence>
<comment type="similarity">
    <text evidence="1">Belongs to the SIMIBI class G3E GTPase family. HypB/HupM subfamily.</text>
</comment>
<protein>
    <submittedName>
        <fullName evidence="9">Hydrogenase nickel incorporation protein HypB</fullName>
    </submittedName>
</protein>
<evidence type="ECO:0000256" key="1">
    <source>
        <dbReference type="ARBA" id="ARBA00006211"/>
    </source>
</evidence>
<dbReference type="GO" id="GO:0003924">
    <property type="term" value="F:GTPase activity"/>
    <property type="evidence" value="ECO:0007669"/>
    <property type="project" value="InterPro"/>
</dbReference>
<dbReference type="PANTHER" id="PTHR30134:SF2">
    <property type="entry name" value="HYDROGENASE MATURATION FACTOR HYPB"/>
    <property type="match status" value="1"/>
</dbReference>
<evidence type="ECO:0000256" key="3">
    <source>
        <dbReference type="ARBA" id="ARBA00022723"/>
    </source>
</evidence>
<feature type="domain" description="CobW/HypB/UreG nucleotide-binding" evidence="8">
    <location>
        <begin position="46"/>
        <end position="202"/>
    </location>
</feature>
<dbReference type="PIRSF" id="PIRSF005624">
    <property type="entry name" value="Ni-bind_GTPase"/>
    <property type="match status" value="1"/>
</dbReference>
<keyword evidence="7" id="KW-0342">GTP-binding</keyword>
<accession>A0AAU8LXE8</accession>
<evidence type="ECO:0000259" key="8">
    <source>
        <dbReference type="Pfam" id="PF02492"/>
    </source>
</evidence>
<evidence type="ECO:0000256" key="7">
    <source>
        <dbReference type="ARBA" id="ARBA00023134"/>
    </source>
</evidence>
<proteinExistence type="inferred from homology"/>
<reference evidence="9" key="2">
    <citation type="submission" date="2024-06" db="EMBL/GenBank/DDBJ databases">
        <authorList>
            <person name="Plum-Jensen L.E."/>
            <person name="Schramm A."/>
            <person name="Marshall I.P.G."/>
        </authorList>
    </citation>
    <scope>NUCLEOTIDE SEQUENCE</scope>
    <source>
        <strain evidence="9">Rat1</strain>
    </source>
</reference>
<keyword evidence="3" id="KW-0479">Metal-binding</keyword>
<gene>
    <name evidence="9" type="primary">hypB</name>
    <name evidence="9" type="ORF">Q3M24_02755</name>
</gene>
<dbReference type="InterPro" id="IPR003495">
    <property type="entry name" value="CobW/HypB/UreG_nucleotide-bd"/>
</dbReference>
<dbReference type="EMBL" id="CP159373">
    <property type="protein sequence ID" value="XCN73690.1"/>
    <property type="molecule type" value="Genomic_DNA"/>
</dbReference>
<dbReference type="PANTHER" id="PTHR30134">
    <property type="entry name" value="HYDROGENASE PROTEIN ASSEMBLY PROTEIN, NICKEL CHAPERONE"/>
    <property type="match status" value="1"/>
</dbReference>
<keyword evidence="5" id="KW-0378">Hydrolase</keyword>
<reference evidence="9" key="1">
    <citation type="journal article" date="2024" name="Syst. Appl. Microbiol.">
        <title>First single-strain enrichments of Electrothrix cable bacteria, description of E. aestuarii sp. nov. and E. rattekaaiensis sp. nov., and proposal of a cable bacteria taxonomy following the rules of the SeqCode.</title>
        <authorList>
            <person name="Plum-Jensen L.E."/>
            <person name="Schramm A."/>
            <person name="Marshall I.P.G."/>
        </authorList>
    </citation>
    <scope>NUCLEOTIDE SEQUENCE</scope>
    <source>
        <strain evidence="9">Rat1</strain>
    </source>
</reference>
<evidence type="ECO:0000256" key="2">
    <source>
        <dbReference type="ARBA" id="ARBA00022596"/>
    </source>
</evidence>
<dbReference type="Gene3D" id="3.40.50.300">
    <property type="entry name" value="P-loop containing nucleotide triphosphate hydrolases"/>
    <property type="match status" value="1"/>
</dbReference>
<dbReference type="GO" id="GO:0016151">
    <property type="term" value="F:nickel cation binding"/>
    <property type="evidence" value="ECO:0007669"/>
    <property type="project" value="InterPro"/>
</dbReference>
<dbReference type="GO" id="GO:0008270">
    <property type="term" value="F:zinc ion binding"/>
    <property type="evidence" value="ECO:0007669"/>
    <property type="project" value="TreeGrafter"/>
</dbReference>
<dbReference type="Pfam" id="PF02492">
    <property type="entry name" value="cobW"/>
    <property type="match status" value="1"/>
</dbReference>
<dbReference type="InterPro" id="IPR027417">
    <property type="entry name" value="P-loop_NTPase"/>
</dbReference>
<name>A0AAU8LXE8_9BACT</name>
<organism evidence="9">
    <name type="scientific">Candidatus Electrothrix aestuarii</name>
    <dbReference type="NCBI Taxonomy" id="3062594"/>
    <lineage>
        <taxon>Bacteria</taxon>
        <taxon>Pseudomonadati</taxon>
        <taxon>Thermodesulfobacteriota</taxon>
        <taxon>Desulfobulbia</taxon>
        <taxon>Desulfobulbales</taxon>
        <taxon>Desulfobulbaceae</taxon>
        <taxon>Candidatus Electrothrix</taxon>
    </lineage>
</organism>
<dbReference type="SUPFAM" id="SSF52540">
    <property type="entry name" value="P-loop containing nucleoside triphosphate hydrolases"/>
    <property type="match status" value="1"/>
</dbReference>
<dbReference type="GO" id="GO:0005525">
    <property type="term" value="F:GTP binding"/>
    <property type="evidence" value="ECO:0007669"/>
    <property type="project" value="UniProtKB-KW"/>
</dbReference>
<evidence type="ECO:0000313" key="9">
    <source>
        <dbReference type="EMBL" id="XCN73690.1"/>
    </source>
</evidence>
<dbReference type="GO" id="GO:0051604">
    <property type="term" value="P:protein maturation"/>
    <property type="evidence" value="ECO:0007669"/>
    <property type="project" value="InterPro"/>
</dbReference>
<dbReference type="KEGG" id="eaj:Q3M24_02755"/>
<keyword evidence="2" id="KW-0533">Nickel</keyword>
<evidence type="ECO:0000256" key="4">
    <source>
        <dbReference type="ARBA" id="ARBA00022741"/>
    </source>
</evidence>
<dbReference type="InterPro" id="IPR004392">
    <property type="entry name" value="Hyd_mat_HypB"/>
</dbReference>
<keyword evidence="4" id="KW-0547">Nucleotide-binding</keyword>